<evidence type="ECO:0000313" key="21">
    <source>
        <dbReference type="EMBL" id="CDO52075.1"/>
    </source>
</evidence>
<keyword evidence="21" id="KW-0436">Ligase</keyword>
<evidence type="ECO:0000256" key="11">
    <source>
        <dbReference type="ARBA" id="ARBA00022771"/>
    </source>
</evidence>
<protein>
    <recommendedName>
        <fullName evidence="6">RING-type E3 ubiquitin transferase</fullName>
        <ecNumber evidence="6">2.3.2.27</ecNumber>
    </recommendedName>
</protein>
<accession>A0A0J9X5R4</accession>
<dbReference type="CDD" id="cd16489">
    <property type="entry name" value="mRING-CH-C4HC2H_ZNRF"/>
    <property type="match status" value="1"/>
</dbReference>
<evidence type="ECO:0000256" key="8">
    <source>
        <dbReference type="ARBA" id="ARBA00022707"/>
    </source>
</evidence>
<dbReference type="Proteomes" id="UP000242525">
    <property type="component" value="Unassembled WGS sequence"/>
</dbReference>
<keyword evidence="15" id="KW-0458">Lysosome</keyword>
<dbReference type="InterPro" id="IPR013083">
    <property type="entry name" value="Znf_RING/FYVE/PHD"/>
</dbReference>
<comment type="subcellular location">
    <subcellularLocation>
        <location evidence="3">Endosome</location>
    </subcellularLocation>
    <subcellularLocation>
        <location evidence="4">Lysosome</location>
    </subcellularLocation>
    <subcellularLocation>
        <location evidence="2">Membrane</location>
        <topology evidence="2">Peripheral membrane protein</topology>
    </subcellularLocation>
</comment>
<evidence type="ECO:0000256" key="18">
    <source>
        <dbReference type="SAM" id="MobiDB-lite"/>
    </source>
</evidence>
<comment type="caution">
    <text evidence="21">The sequence shown here is derived from an EMBL/GenBank/DDBJ whole genome shotgun (WGS) entry which is preliminary data.</text>
</comment>
<dbReference type="GO" id="GO:0043161">
    <property type="term" value="P:proteasome-mediated ubiquitin-dependent protein catabolic process"/>
    <property type="evidence" value="ECO:0007669"/>
    <property type="project" value="TreeGrafter"/>
</dbReference>
<dbReference type="GO" id="GO:0032266">
    <property type="term" value="F:phosphatidylinositol-3-phosphate binding"/>
    <property type="evidence" value="ECO:0007669"/>
    <property type="project" value="UniProtKB-ARBA"/>
</dbReference>
<dbReference type="SUPFAM" id="SSF57850">
    <property type="entry name" value="RING/U-box"/>
    <property type="match status" value="1"/>
</dbReference>
<dbReference type="InterPro" id="IPR000306">
    <property type="entry name" value="Znf_FYVE"/>
</dbReference>
<dbReference type="GO" id="GO:0016020">
    <property type="term" value="C:membrane"/>
    <property type="evidence" value="ECO:0007669"/>
    <property type="project" value="UniProtKB-SubCell"/>
</dbReference>
<dbReference type="InterPro" id="IPR001841">
    <property type="entry name" value="Znf_RING"/>
</dbReference>
<comment type="pathway">
    <text evidence="5">Protein modification; protein ubiquitination.</text>
</comment>
<organism evidence="21 22">
    <name type="scientific">Geotrichum candidum</name>
    <name type="common">Oospora lactis</name>
    <name type="synonym">Dipodascus geotrichum</name>
    <dbReference type="NCBI Taxonomy" id="1173061"/>
    <lineage>
        <taxon>Eukaryota</taxon>
        <taxon>Fungi</taxon>
        <taxon>Dikarya</taxon>
        <taxon>Ascomycota</taxon>
        <taxon>Saccharomycotina</taxon>
        <taxon>Dipodascomycetes</taxon>
        <taxon>Dipodascales</taxon>
        <taxon>Dipodascaceae</taxon>
        <taxon>Geotrichum</taxon>
    </lineage>
</organism>
<feature type="domain" description="RING-type" evidence="19">
    <location>
        <begin position="242"/>
        <end position="284"/>
    </location>
</feature>
<evidence type="ECO:0000256" key="16">
    <source>
        <dbReference type="ARBA" id="ARBA00023288"/>
    </source>
</evidence>
<dbReference type="GO" id="GO:0005768">
    <property type="term" value="C:endosome"/>
    <property type="evidence" value="ECO:0007669"/>
    <property type="project" value="UniProtKB-SubCell"/>
</dbReference>
<dbReference type="InterPro" id="IPR051878">
    <property type="entry name" value="ZNRF_ubiq-protein_ligase"/>
</dbReference>
<keyword evidence="12" id="KW-0833">Ubl conjugation pathway</keyword>
<evidence type="ECO:0000259" key="20">
    <source>
        <dbReference type="PROSITE" id="PS50178"/>
    </source>
</evidence>
<evidence type="ECO:0000256" key="9">
    <source>
        <dbReference type="ARBA" id="ARBA00022723"/>
    </source>
</evidence>
<dbReference type="Pfam" id="PF13639">
    <property type="entry name" value="zf-RING_2"/>
    <property type="match status" value="1"/>
</dbReference>
<keyword evidence="13" id="KW-0862">Zinc</keyword>
<evidence type="ECO:0000256" key="3">
    <source>
        <dbReference type="ARBA" id="ARBA00004177"/>
    </source>
</evidence>
<keyword evidence="9" id="KW-0479">Metal-binding</keyword>
<evidence type="ECO:0000256" key="10">
    <source>
        <dbReference type="ARBA" id="ARBA00022753"/>
    </source>
</evidence>
<evidence type="ECO:0000256" key="12">
    <source>
        <dbReference type="ARBA" id="ARBA00022786"/>
    </source>
</evidence>
<dbReference type="SMART" id="SM00064">
    <property type="entry name" value="FYVE"/>
    <property type="match status" value="1"/>
</dbReference>
<evidence type="ECO:0000256" key="4">
    <source>
        <dbReference type="ARBA" id="ARBA00004371"/>
    </source>
</evidence>
<comment type="catalytic activity">
    <reaction evidence="1">
        <text>S-ubiquitinyl-[E2 ubiquitin-conjugating enzyme]-L-cysteine + [acceptor protein]-L-lysine = [E2 ubiquitin-conjugating enzyme]-L-cysteine + N(6)-ubiquitinyl-[acceptor protein]-L-lysine.</text>
        <dbReference type="EC" id="2.3.2.27"/>
    </reaction>
</comment>
<keyword evidence="22" id="KW-1185">Reference proteome</keyword>
<dbReference type="Pfam" id="PF01363">
    <property type="entry name" value="FYVE"/>
    <property type="match status" value="1"/>
</dbReference>
<gene>
    <name evidence="21" type="ORF">BN980_GECA02s05477g</name>
</gene>
<evidence type="ECO:0000256" key="15">
    <source>
        <dbReference type="ARBA" id="ARBA00023228"/>
    </source>
</evidence>
<evidence type="ECO:0000313" key="22">
    <source>
        <dbReference type="Proteomes" id="UP000242525"/>
    </source>
</evidence>
<evidence type="ECO:0000259" key="19">
    <source>
        <dbReference type="PROSITE" id="PS50089"/>
    </source>
</evidence>
<evidence type="ECO:0000256" key="17">
    <source>
        <dbReference type="PROSITE-ProRule" id="PRU00175"/>
    </source>
</evidence>
<reference evidence="21" key="1">
    <citation type="submission" date="2014-03" db="EMBL/GenBank/DDBJ databases">
        <authorList>
            <person name="Casaregola S."/>
        </authorList>
    </citation>
    <scope>NUCLEOTIDE SEQUENCE [LARGE SCALE GENOMIC DNA]</scope>
    <source>
        <strain evidence="21">CLIB 918</strain>
    </source>
</reference>
<dbReference type="PANTHER" id="PTHR46661">
    <property type="entry name" value="E3 UBIQUITIN-PROTEIN LIGASE ZNRF1-LIKE PROTEIN"/>
    <property type="match status" value="1"/>
</dbReference>
<dbReference type="PROSITE" id="PS50089">
    <property type="entry name" value="ZF_RING_2"/>
    <property type="match status" value="1"/>
</dbReference>
<feature type="domain" description="FYVE-type" evidence="20">
    <location>
        <begin position="17"/>
        <end position="90"/>
    </location>
</feature>
<dbReference type="PROSITE" id="PS50178">
    <property type="entry name" value="ZF_FYVE"/>
    <property type="match status" value="1"/>
</dbReference>
<dbReference type="Gene3D" id="3.30.40.10">
    <property type="entry name" value="Zinc/RING finger domain, C3HC4 (zinc finger)"/>
    <property type="match status" value="2"/>
</dbReference>
<dbReference type="EC" id="2.3.2.27" evidence="6"/>
<evidence type="ECO:0000256" key="1">
    <source>
        <dbReference type="ARBA" id="ARBA00000900"/>
    </source>
</evidence>
<dbReference type="SMART" id="SM00184">
    <property type="entry name" value="RING"/>
    <property type="match status" value="1"/>
</dbReference>
<dbReference type="InterPro" id="IPR011011">
    <property type="entry name" value="Znf_FYVE_PHD"/>
</dbReference>
<keyword evidence="11 17" id="KW-0863">Zinc-finger</keyword>
<dbReference type="OrthoDB" id="660555at2759"/>
<dbReference type="InterPro" id="IPR017455">
    <property type="entry name" value="Znf_FYVE-rel"/>
</dbReference>
<dbReference type="GO" id="GO:0070936">
    <property type="term" value="P:protein K48-linked ubiquitination"/>
    <property type="evidence" value="ECO:0007669"/>
    <property type="project" value="TreeGrafter"/>
</dbReference>
<dbReference type="PANTHER" id="PTHR46661:SF4">
    <property type="entry name" value="RING-TYPE DOMAIN-CONTAINING PROTEIN"/>
    <property type="match status" value="1"/>
</dbReference>
<dbReference type="STRING" id="1173061.A0A0J9X5R4"/>
<dbReference type="AlphaFoldDB" id="A0A0J9X5R4"/>
<proteinExistence type="predicted"/>
<keyword evidence="16" id="KW-0449">Lipoprotein</keyword>
<keyword evidence="10" id="KW-0967">Endosome</keyword>
<keyword evidence="8" id="KW-0519">Myristate</keyword>
<evidence type="ECO:0000256" key="13">
    <source>
        <dbReference type="ARBA" id="ARBA00022833"/>
    </source>
</evidence>
<keyword evidence="7" id="KW-0808">Transferase</keyword>
<evidence type="ECO:0000256" key="14">
    <source>
        <dbReference type="ARBA" id="ARBA00023136"/>
    </source>
</evidence>
<feature type="compositionally biased region" description="Low complexity" evidence="18">
    <location>
        <begin position="146"/>
        <end position="160"/>
    </location>
</feature>
<evidence type="ECO:0000256" key="2">
    <source>
        <dbReference type="ARBA" id="ARBA00004170"/>
    </source>
</evidence>
<sequence>MSSELTQPPGPARWQPDEDVLSCPICDLSFSIFFRRHHCRKCGRVVCGNCSSKSCNLSSKFVVLPPGQASLDPHRSFSYRTCDDCIHELVQSVQAASSNNNESSATAIPVAPQEAMSSSHFSMIPSNMLSYIYRNDHSSSKHRNSPAHAPTSSTSSSPTDSSPPVPAAPSSNAYEYDEENICPVCGKLFRHEATTEQREQHIEDCLKAAEFSGSVQDNVSHAHRRMIRYEISDQECQGLDECVICFEEFRPGDSVVRLECLCIYHEHCIMGWFSKKGDGKCPVHIVND</sequence>
<dbReference type="GO" id="GO:0016874">
    <property type="term" value="F:ligase activity"/>
    <property type="evidence" value="ECO:0007669"/>
    <property type="project" value="UniProtKB-KW"/>
</dbReference>
<evidence type="ECO:0000256" key="5">
    <source>
        <dbReference type="ARBA" id="ARBA00004906"/>
    </source>
</evidence>
<evidence type="ECO:0000256" key="7">
    <source>
        <dbReference type="ARBA" id="ARBA00022679"/>
    </source>
</evidence>
<dbReference type="GO" id="GO:0061630">
    <property type="term" value="F:ubiquitin protein ligase activity"/>
    <property type="evidence" value="ECO:0007669"/>
    <property type="project" value="UniProtKB-EC"/>
</dbReference>
<feature type="region of interest" description="Disordered" evidence="18">
    <location>
        <begin position="137"/>
        <end position="172"/>
    </location>
</feature>
<dbReference type="GO" id="GO:0008270">
    <property type="term" value="F:zinc ion binding"/>
    <property type="evidence" value="ECO:0007669"/>
    <property type="project" value="UniProtKB-KW"/>
</dbReference>
<name>A0A0J9X5R4_GEOCN</name>
<dbReference type="SUPFAM" id="SSF57903">
    <property type="entry name" value="FYVE/PHD zinc finger"/>
    <property type="match status" value="1"/>
</dbReference>
<evidence type="ECO:0000256" key="6">
    <source>
        <dbReference type="ARBA" id="ARBA00012483"/>
    </source>
</evidence>
<keyword evidence="14" id="KW-0472">Membrane</keyword>
<dbReference type="EMBL" id="CCBN010000002">
    <property type="protein sequence ID" value="CDO52075.1"/>
    <property type="molecule type" value="Genomic_DNA"/>
</dbReference>